<dbReference type="OrthoDB" id="642895at2759"/>
<evidence type="ECO:0008006" key="4">
    <source>
        <dbReference type="Google" id="ProtNLM"/>
    </source>
</evidence>
<dbReference type="PANTHER" id="PTHR19321:SF41">
    <property type="entry name" value="FASCETTO-RELATED"/>
    <property type="match status" value="1"/>
</dbReference>
<dbReference type="EMBL" id="BPQB01000026">
    <property type="protein sequence ID" value="GJE92448.1"/>
    <property type="molecule type" value="Genomic_DNA"/>
</dbReference>
<dbReference type="GO" id="GO:0008017">
    <property type="term" value="F:microtubule binding"/>
    <property type="evidence" value="ECO:0007669"/>
    <property type="project" value="InterPro"/>
</dbReference>
<feature type="compositionally biased region" description="Low complexity" evidence="1">
    <location>
        <begin position="223"/>
        <end position="249"/>
    </location>
</feature>
<reference evidence="2 3" key="1">
    <citation type="submission" date="2021-08" db="EMBL/GenBank/DDBJ databases">
        <title>Draft Genome Sequence of Phanerochaete sordida strain YK-624.</title>
        <authorList>
            <person name="Mori T."/>
            <person name="Dohra H."/>
            <person name="Suzuki T."/>
            <person name="Kawagishi H."/>
            <person name="Hirai H."/>
        </authorList>
    </citation>
    <scope>NUCLEOTIDE SEQUENCE [LARGE SCALE GENOMIC DNA]</scope>
    <source>
        <strain evidence="2 3">YK-624</strain>
    </source>
</reference>
<dbReference type="GO" id="GO:1990023">
    <property type="term" value="C:mitotic spindle midzone"/>
    <property type="evidence" value="ECO:0007669"/>
    <property type="project" value="TreeGrafter"/>
</dbReference>
<feature type="compositionally biased region" description="Polar residues" evidence="1">
    <location>
        <begin position="635"/>
        <end position="645"/>
    </location>
</feature>
<sequence>MTTPETTITSLLNSLHTHLQSQTQLLPTLHNQLGLPQTALADDLSALQRQLAECVESQIELRRKQVDEWMGRCDGVERECIRYSKALGGHVKATGSSVGEVRKEQVLPKRFEMISEYQEKLRQLYHTKLEQLTTLTSRIHTLARTLGPDYFPHDVVEAAVADNESEQDPDARRDVTPERFSKIEKELVRGKGEVGKRLHHLSVTLSQIDWLYTELGIEPPSPADSVSPSSSSRPQSACSIGASGSSSASDPFLSDPLATPTPAGPRFKAITPFLLNVPPEDAPFTPNHEAEYRQIFNQFITRLDELGEEAVTDPNKPTIGLEGVDPTPELVQWAEATQNSLEDIKRRREAQIQAMYDQLESLWRRLGVADAEMDKFVESQRGSTEATVRAYEEELDRMLELKREKMGTFIDNARLEIKSLWDELMIGEDERADFAPFADDEHSEELLAIHEEEIRRLKEDRKLKGSLLKNIQKYFDICQDQKDLAAAASDQTRLLGRGPRDPGRLLREEKMRKRVTKEKPRLEQDLLSAIPAWEAETGRTFLVHGQSVMQILQEASQAQEKEKENGTKRGKARTVSGPAPRAKTPSYAPTSSTASSSKSNATPAIPARPPSGQGRMTRSASASAARRPKLAEAPSTATNNHSNGVMAQLPVPLVPMSTSRSTRAPSPSFHLPTASQLGKTPAPQPTPAPRGLAASKRGTPMTGRIGSAQKSRPRNFHPYSRPAKSATASRTQPAPVRVYGAVGLNSARAAPAASTARKPSARRESFRPRPSIDQDGPWAGAASTADKRFAGFAGGMVQEEDEDF</sequence>
<dbReference type="InterPro" id="IPR007145">
    <property type="entry name" value="MAP65_Ase1_PRC1"/>
</dbReference>
<dbReference type="Pfam" id="PF03999">
    <property type="entry name" value="MAP65_ASE1"/>
    <property type="match status" value="1"/>
</dbReference>
<organism evidence="2 3">
    <name type="scientific">Phanerochaete sordida</name>
    <dbReference type="NCBI Taxonomy" id="48140"/>
    <lineage>
        <taxon>Eukaryota</taxon>
        <taxon>Fungi</taxon>
        <taxon>Dikarya</taxon>
        <taxon>Basidiomycota</taxon>
        <taxon>Agaricomycotina</taxon>
        <taxon>Agaricomycetes</taxon>
        <taxon>Polyporales</taxon>
        <taxon>Phanerochaetaceae</taxon>
        <taxon>Phanerochaete</taxon>
    </lineage>
</organism>
<dbReference type="Proteomes" id="UP000703269">
    <property type="component" value="Unassembled WGS sequence"/>
</dbReference>
<feature type="compositionally biased region" description="Low complexity" evidence="1">
    <location>
        <begin position="746"/>
        <end position="758"/>
    </location>
</feature>
<keyword evidence="3" id="KW-1185">Reference proteome</keyword>
<evidence type="ECO:0000256" key="1">
    <source>
        <dbReference type="SAM" id="MobiDB-lite"/>
    </source>
</evidence>
<accession>A0A9P3GAI0</accession>
<feature type="compositionally biased region" description="Basic and acidic residues" evidence="1">
    <location>
        <begin position="498"/>
        <end position="519"/>
    </location>
</feature>
<protein>
    <recommendedName>
        <fullName evidence="4">Microtubule associated protein</fullName>
    </recommendedName>
</protein>
<comment type="caution">
    <text evidence="2">The sequence shown here is derived from an EMBL/GenBank/DDBJ whole genome shotgun (WGS) entry which is preliminary data.</text>
</comment>
<evidence type="ECO:0000313" key="3">
    <source>
        <dbReference type="Proteomes" id="UP000703269"/>
    </source>
</evidence>
<feature type="compositionally biased region" description="Low complexity" evidence="1">
    <location>
        <begin position="582"/>
        <end position="604"/>
    </location>
</feature>
<feature type="region of interest" description="Disordered" evidence="1">
    <location>
        <begin position="490"/>
        <end position="519"/>
    </location>
</feature>
<dbReference type="Gene3D" id="1.20.58.1520">
    <property type="match status" value="1"/>
</dbReference>
<proteinExistence type="predicted"/>
<dbReference type="PANTHER" id="PTHR19321">
    <property type="entry name" value="PROTEIN REGULATOR OF CYTOKINESIS 1 PRC1-RELATED"/>
    <property type="match status" value="1"/>
</dbReference>
<feature type="region of interest" description="Disordered" evidence="1">
    <location>
        <begin position="556"/>
        <end position="785"/>
    </location>
</feature>
<dbReference type="AlphaFoldDB" id="A0A9P3GAI0"/>
<evidence type="ECO:0000313" key="2">
    <source>
        <dbReference type="EMBL" id="GJE92448.1"/>
    </source>
</evidence>
<dbReference type="GO" id="GO:0005737">
    <property type="term" value="C:cytoplasm"/>
    <property type="evidence" value="ECO:0007669"/>
    <property type="project" value="TreeGrafter"/>
</dbReference>
<feature type="compositionally biased region" description="Basic and acidic residues" evidence="1">
    <location>
        <begin position="761"/>
        <end position="772"/>
    </location>
</feature>
<gene>
    <name evidence="2" type="ORF">PsYK624_086020</name>
</gene>
<feature type="compositionally biased region" description="Low complexity" evidence="1">
    <location>
        <begin position="657"/>
        <end position="668"/>
    </location>
</feature>
<feature type="region of interest" description="Disordered" evidence="1">
    <location>
        <begin position="221"/>
        <end position="260"/>
    </location>
</feature>
<dbReference type="GO" id="GO:0051256">
    <property type="term" value="P:mitotic spindle midzone assembly"/>
    <property type="evidence" value="ECO:0007669"/>
    <property type="project" value="TreeGrafter"/>
</dbReference>
<name>A0A9P3GAI0_9APHY</name>